<dbReference type="Gene3D" id="2.60.40.4060">
    <property type="entry name" value="Reeler domain"/>
    <property type="match status" value="1"/>
</dbReference>
<evidence type="ECO:0000256" key="10">
    <source>
        <dbReference type="SAM" id="SignalP"/>
    </source>
</evidence>
<name>A0A4U5UYY8_COLLU</name>
<dbReference type="InterPro" id="IPR042307">
    <property type="entry name" value="Reeler_sf"/>
</dbReference>
<keyword evidence="8" id="KW-0044">Antibiotic</keyword>
<keyword evidence="9" id="KW-0812">Transmembrane</keyword>
<gene>
    <name evidence="12" type="ORF">D9C73_013348</name>
</gene>
<keyword evidence="9" id="KW-1133">Transmembrane helix</keyword>
<dbReference type="GO" id="GO:0042742">
    <property type="term" value="P:defense response to bacterium"/>
    <property type="evidence" value="ECO:0007669"/>
    <property type="project" value="UniProtKB-KW"/>
</dbReference>
<keyword evidence="9" id="KW-0472">Membrane</keyword>
<evidence type="ECO:0000256" key="1">
    <source>
        <dbReference type="ARBA" id="ARBA00004613"/>
    </source>
</evidence>
<organism evidence="12 13">
    <name type="scientific">Collichthys lucidus</name>
    <name type="common">Big head croaker</name>
    <name type="synonym">Sciaena lucida</name>
    <dbReference type="NCBI Taxonomy" id="240159"/>
    <lineage>
        <taxon>Eukaryota</taxon>
        <taxon>Metazoa</taxon>
        <taxon>Chordata</taxon>
        <taxon>Craniata</taxon>
        <taxon>Vertebrata</taxon>
        <taxon>Euteleostomi</taxon>
        <taxon>Actinopterygii</taxon>
        <taxon>Neopterygii</taxon>
        <taxon>Teleostei</taxon>
        <taxon>Neoteleostei</taxon>
        <taxon>Acanthomorphata</taxon>
        <taxon>Eupercaria</taxon>
        <taxon>Sciaenidae</taxon>
        <taxon>Collichthys</taxon>
    </lineage>
</organism>
<keyword evidence="7" id="KW-0391">Immunity</keyword>
<dbReference type="InterPro" id="IPR051237">
    <property type="entry name" value="Ferric-chelate_Red/DefProt"/>
</dbReference>
<evidence type="ECO:0000256" key="6">
    <source>
        <dbReference type="ARBA" id="ARBA00022729"/>
    </source>
</evidence>
<keyword evidence="4" id="KW-0929">Antimicrobial</keyword>
<keyword evidence="3" id="KW-0964">Secreted</keyword>
<evidence type="ECO:0000256" key="2">
    <source>
        <dbReference type="ARBA" id="ARBA00008501"/>
    </source>
</evidence>
<evidence type="ECO:0000256" key="7">
    <source>
        <dbReference type="ARBA" id="ARBA00022859"/>
    </source>
</evidence>
<dbReference type="Pfam" id="PF02014">
    <property type="entry name" value="Reeler"/>
    <property type="match status" value="1"/>
</dbReference>
<sequence length="170" mass="18332">MSPVGVCCLLFITVSVCFWVPADCYADGKVTKVCGSMEPHHGVPSQTTQSPFQLVTNASTFSPTDRIQVILSGRSYFEGFLLQARDAANEGSVSTVGTFTLTNPKRTQLLACNKHQSVIFELSGPAEGYIAFALSWDTWMKSFIKSLLLAVLALGNAGFLIALLFSIADI</sequence>
<dbReference type="GO" id="GO:0016020">
    <property type="term" value="C:membrane"/>
    <property type="evidence" value="ECO:0007669"/>
    <property type="project" value="TreeGrafter"/>
</dbReference>
<feature type="signal peptide" evidence="10">
    <location>
        <begin position="1"/>
        <end position="24"/>
    </location>
</feature>
<evidence type="ECO:0000256" key="5">
    <source>
        <dbReference type="ARBA" id="ARBA00022588"/>
    </source>
</evidence>
<comment type="subcellular location">
    <subcellularLocation>
        <location evidence="1">Secreted</location>
    </subcellularLocation>
</comment>
<proteinExistence type="inferred from homology"/>
<dbReference type="EMBL" id="CM014089">
    <property type="protein sequence ID" value="TKS80419.1"/>
    <property type="molecule type" value="Genomic_DNA"/>
</dbReference>
<keyword evidence="5" id="KW-0399">Innate immunity</keyword>
<keyword evidence="13" id="KW-1185">Reference proteome</keyword>
<evidence type="ECO:0000256" key="4">
    <source>
        <dbReference type="ARBA" id="ARBA00022529"/>
    </source>
</evidence>
<dbReference type="InterPro" id="IPR002861">
    <property type="entry name" value="Reeler_dom"/>
</dbReference>
<dbReference type="CDD" id="cd08544">
    <property type="entry name" value="Reeler"/>
    <property type="match status" value="1"/>
</dbReference>
<accession>A0A4U5UYY8</accession>
<comment type="similarity">
    <text evidence="2">Belongs to the insect defense protein family.</text>
</comment>
<evidence type="ECO:0000313" key="13">
    <source>
        <dbReference type="Proteomes" id="UP000298787"/>
    </source>
</evidence>
<evidence type="ECO:0000259" key="11">
    <source>
        <dbReference type="Pfam" id="PF02014"/>
    </source>
</evidence>
<reference evidence="12 13" key="1">
    <citation type="submission" date="2019-01" db="EMBL/GenBank/DDBJ databases">
        <title>Genome Assembly of Collichthys lucidus.</title>
        <authorList>
            <person name="Cai M."/>
            <person name="Xiao S."/>
        </authorList>
    </citation>
    <scope>NUCLEOTIDE SEQUENCE [LARGE SCALE GENOMIC DNA]</scope>
    <source>
        <strain evidence="12">JT15FE1705JMU</strain>
        <tissue evidence="12">Muscle</tissue>
    </source>
</reference>
<dbReference type="Proteomes" id="UP000298787">
    <property type="component" value="Chromosome 12"/>
</dbReference>
<evidence type="ECO:0000256" key="8">
    <source>
        <dbReference type="ARBA" id="ARBA00023022"/>
    </source>
</evidence>
<protein>
    <submittedName>
        <fullName evidence="12">Putative ferric-chelate reductase 1</fullName>
    </submittedName>
</protein>
<dbReference type="AlphaFoldDB" id="A0A4U5UYY8"/>
<evidence type="ECO:0000313" key="12">
    <source>
        <dbReference type="EMBL" id="TKS80419.1"/>
    </source>
</evidence>
<dbReference type="GO" id="GO:0005576">
    <property type="term" value="C:extracellular region"/>
    <property type="evidence" value="ECO:0007669"/>
    <property type="project" value="UniProtKB-SubCell"/>
</dbReference>
<feature type="chain" id="PRO_5020965709" evidence="10">
    <location>
        <begin position="25"/>
        <end position="170"/>
    </location>
</feature>
<keyword evidence="6 10" id="KW-0732">Signal</keyword>
<feature type="transmembrane region" description="Helical" evidence="9">
    <location>
        <begin position="147"/>
        <end position="168"/>
    </location>
</feature>
<feature type="domain" description="Reelin" evidence="11">
    <location>
        <begin position="34"/>
        <end position="118"/>
    </location>
</feature>
<evidence type="ECO:0000256" key="3">
    <source>
        <dbReference type="ARBA" id="ARBA00022525"/>
    </source>
</evidence>
<evidence type="ECO:0000256" key="9">
    <source>
        <dbReference type="SAM" id="Phobius"/>
    </source>
</evidence>
<dbReference type="GO" id="GO:0045087">
    <property type="term" value="P:innate immune response"/>
    <property type="evidence" value="ECO:0007669"/>
    <property type="project" value="UniProtKB-KW"/>
</dbReference>
<dbReference type="PANTHER" id="PTHR45828:SF9">
    <property type="entry name" value="CELL WALL INTEGRITY AND STRESS RESPONSE COMPONENT 4-LIKE-RELATED"/>
    <property type="match status" value="1"/>
</dbReference>
<dbReference type="PANTHER" id="PTHR45828">
    <property type="entry name" value="CYTOCHROME B561/FERRIC REDUCTASE TRANSMEMBRANE"/>
    <property type="match status" value="1"/>
</dbReference>
<dbReference type="STRING" id="240159.A0A4U5UYY8"/>